<dbReference type="Proteomes" id="UP000807306">
    <property type="component" value="Unassembled WGS sequence"/>
</dbReference>
<proteinExistence type="predicted"/>
<keyword evidence="3" id="KW-1185">Reference proteome</keyword>
<dbReference type="OrthoDB" id="3061143at2759"/>
<evidence type="ECO:0000256" key="1">
    <source>
        <dbReference type="SAM" id="MobiDB-lite"/>
    </source>
</evidence>
<sequence length="900" mass="99072">MDFPFDIQGYLHLRPKSNDWIILRNICGSGNEKFDHVVSWAQSAEELDADPKLKADMEGLYGEITGGDHNEITAFASDELNTPNKTSTGCFSLGVTFQTPRQLSAPSKDSKVKDVAPELDARISLRKRIVNVVSRASVMGFKKAPAEIVEPIELQAEMTNLPRVGCEANFFHPAFQMNIARVLDPEDENGGEAIEDLGNRGIGHADCKDSLMVPSSVTTANLSDQDMEPMYMYLVELGIAWTLEPLSTIYFSGLRHHTSSKPIYQTNRAHPDKIFHRIVVIGYAPDTVAKGMDTVAFANLPNKQLLTLGYDIRSPLLRDVTESRVEALQATYASDGAAIMEQQTQAKLIVRGLQQMCISVLEQCPPTFLPRLNSDFFAKAFTFVIGETRVDTPIWKYGPGSFGSDALPGKSYREVLEKHDCQTMAELALNKPKEFVQLMNTDDEELQDVPYGNQALGDAMKRCKEHMVEESSTIPLVVAAVDKEKLNGRVSMTIQGALFSAANLGLGSILTFVYSFSGLENSASGKKKRKKKVSNVTEAEEPPAKRIRVFFQGEQSDSDGENNQEDDDRQHSTSVMMEFDASTPEDVIKSKIRKPVGMGENFMSKVTAEEVEKEVKAFQKAASSLSKPKNSQLSNGLVGSTADSLERLGGAPFEGFQCQSLRSLDVALKSLSVSVKTGKSIRLLAQVVLFEAVERKVVLAWRERDQQSSDWTDPAVSRLVFKFKKAFLDSRTAQPVVIDPDELAPQCPSATLTINFPDRSTARPTIHDTVSYVVLGIIASTLNVNFDQARTIRGSYFLARRLIRLSGPSSLFVASIFKACACLKNRVFFNCSGSTTAFSNLMITQHTSFLPHHPFTDPNSDVAIAIQKLGQLALAIAQSNTKLFDLAQKAANQEDPLASL</sequence>
<comment type="caution">
    <text evidence="2">The sequence shown here is derived from an EMBL/GenBank/DDBJ whole genome shotgun (WGS) entry which is preliminary data.</text>
</comment>
<evidence type="ECO:0000313" key="2">
    <source>
        <dbReference type="EMBL" id="KAF9521531.1"/>
    </source>
</evidence>
<reference evidence="2" key="1">
    <citation type="submission" date="2020-11" db="EMBL/GenBank/DDBJ databases">
        <authorList>
            <consortium name="DOE Joint Genome Institute"/>
            <person name="Ahrendt S."/>
            <person name="Riley R."/>
            <person name="Andreopoulos W."/>
            <person name="Labutti K."/>
            <person name="Pangilinan J."/>
            <person name="Ruiz-Duenas F.J."/>
            <person name="Barrasa J.M."/>
            <person name="Sanchez-Garcia M."/>
            <person name="Camarero S."/>
            <person name="Miyauchi S."/>
            <person name="Serrano A."/>
            <person name="Linde D."/>
            <person name="Babiker R."/>
            <person name="Drula E."/>
            <person name="Ayuso-Fernandez I."/>
            <person name="Pacheco R."/>
            <person name="Padilla G."/>
            <person name="Ferreira P."/>
            <person name="Barriuso J."/>
            <person name="Kellner H."/>
            <person name="Castanera R."/>
            <person name="Alfaro M."/>
            <person name="Ramirez L."/>
            <person name="Pisabarro A.G."/>
            <person name="Kuo A."/>
            <person name="Tritt A."/>
            <person name="Lipzen A."/>
            <person name="He G."/>
            <person name="Yan M."/>
            <person name="Ng V."/>
            <person name="Cullen D."/>
            <person name="Martin F."/>
            <person name="Rosso M.-N."/>
            <person name="Henrissat B."/>
            <person name="Hibbett D."/>
            <person name="Martinez A.T."/>
            <person name="Grigoriev I.V."/>
        </authorList>
    </citation>
    <scope>NUCLEOTIDE SEQUENCE</scope>
    <source>
        <strain evidence="2">CBS 506.95</strain>
    </source>
</reference>
<accession>A0A9P6E2X8</accession>
<evidence type="ECO:0000313" key="3">
    <source>
        <dbReference type="Proteomes" id="UP000807306"/>
    </source>
</evidence>
<feature type="region of interest" description="Disordered" evidence="1">
    <location>
        <begin position="552"/>
        <end position="571"/>
    </location>
</feature>
<dbReference type="AlphaFoldDB" id="A0A9P6E2X8"/>
<feature type="compositionally biased region" description="Acidic residues" evidence="1">
    <location>
        <begin position="556"/>
        <end position="567"/>
    </location>
</feature>
<name>A0A9P6E2X8_9AGAR</name>
<gene>
    <name evidence="2" type="ORF">CPB83DRAFT_900608</name>
</gene>
<dbReference type="EMBL" id="MU158033">
    <property type="protein sequence ID" value="KAF9521531.1"/>
    <property type="molecule type" value="Genomic_DNA"/>
</dbReference>
<organism evidence="2 3">
    <name type="scientific">Crepidotus variabilis</name>
    <dbReference type="NCBI Taxonomy" id="179855"/>
    <lineage>
        <taxon>Eukaryota</taxon>
        <taxon>Fungi</taxon>
        <taxon>Dikarya</taxon>
        <taxon>Basidiomycota</taxon>
        <taxon>Agaricomycotina</taxon>
        <taxon>Agaricomycetes</taxon>
        <taxon>Agaricomycetidae</taxon>
        <taxon>Agaricales</taxon>
        <taxon>Agaricineae</taxon>
        <taxon>Crepidotaceae</taxon>
        <taxon>Crepidotus</taxon>
    </lineage>
</organism>
<protein>
    <submittedName>
        <fullName evidence="2">Uncharacterized protein</fullName>
    </submittedName>
</protein>